<protein>
    <submittedName>
        <fullName evidence="4">Fibronectin-binding protein</fullName>
    </submittedName>
</protein>
<dbReference type="AlphaFoldDB" id="A0A3B0WBL0"/>
<organism evidence="4">
    <name type="scientific">hydrothermal vent metagenome</name>
    <dbReference type="NCBI Taxonomy" id="652676"/>
    <lineage>
        <taxon>unclassified sequences</taxon>
        <taxon>metagenomes</taxon>
        <taxon>ecological metagenomes</taxon>
    </lineage>
</organism>
<dbReference type="EMBL" id="UOFB01000390">
    <property type="protein sequence ID" value="VAW49800.1"/>
    <property type="molecule type" value="Genomic_DNA"/>
</dbReference>
<evidence type="ECO:0000256" key="1">
    <source>
        <dbReference type="SAM" id="Coils"/>
    </source>
</evidence>
<proteinExistence type="predicted"/>
<name>A0A3B0WBL0_9ZZZZ</name>
<feature type="coiled-coil region" evidence="1">
    <location>
        <begin position="281"/>
        <end position="308"/>
    </location>
</feature>
<feature type="non-terminal residue" evidence="4">
    <location>
        <position position="317"/>
    </location>
</feature>
<feature type="compositionally biased region" description="Basic and acidic residues" evidence="2">
    <location>
        <begin position="82"/>
        <end position="107"/>
    </location>
</feature>
<keyword evidence="1" id="KW-0175">Coiled coil</keyword>
<evidence type="ECO:0000256" key="2">
    <source>
        <dbReference type="SAM" id="MobiDB-lite"/>
    </source>
</evidence>
<feature type="compositionally biased region" description="Acidic residues" evidence="2">
    <location>
        <begin position="59"/>
        <end position="71"/>
    </location>
</feature>
<evidence type="ECO:0000256" key="3">
    <source>
        <dbReference type="SAM" id="Phobius"/>
    </source>
</evidence>
<sequence length="317" mass="34508">MAASDETIDPNDLDSIDALLDEAELEVAEKNDDSADEDQDAIDSLLDDVTLPEPVMESNQEEPEPELETEEASSPAPEIDNENERDLVQESPIDVDKKQSEVKKIVSEEDTSPVKKTQLEQPNPTKEMTAEDMDSIKKLIIIFGSALVVLALIGIGIGVWSVFAAKGAGLDEETKTMLESTQVSTERMAGKVVDSNESIHTIEKKIDALNFQLEALSADLLVLQTPEVSAKKQEMIDPLGLNTHTASAIPKTDSTMKMPAVNAVVGHSNHSISGSETAKLASSVNKKMISAQRRIDEVNRRVKDIQSKHKALLLSIK</sequence>
<gene>
    <name evidence="4" type="ORF">MNBD_GAMMA04-701</name>
</gene>
<evidence type="ECO:0000313" key="4">
    <source>
        <dbReference type="EMBL" id="VAW49800.1"/>
    </source>
</evidence>
<feature type="transmembrane region" description="Helical" evidence="3">
    <location>
        <begin position="139"/>
        <end position="163"/>
    </location>
</feature>
<keyword evidence="3" id="KW-0812">Transmembrane</keyword>
<reference evidence="4" key="1">
    <citation type="submission" date="2018-06" db="EMBL/GenBank/DDBJ databases">
        <authorList>
            <person name="Zhirakovskaya E."/>
        </authorList>
    </citation>
    <scope>NUCLEOTIDE SEQUENCE</scope>
</reference>
<keyword evidence="3" id="KW-1133">Transmembrane helix</keyword>
<accession>A0A3B0WBL0</accession>
<feature type="region of interest" description="Disordered" evidence="2">
    <location>
        <begin position="22"/>
        <end position="130"/>
    </location>
</feature>
<keyword evidence="3" id="KW-0472">Membrane</keyword>